<dbReference type="InterPro" id="IPR013320">
    <property type="entry name" value="ConA-like_dom_sf"/>
</dbReference>
<evidence type="ECO:0000313" key="3">
    <source>
        <dbReference type="EMBL" id="MDX6806589.1"/>
    </source>
</evidence>
<feature type="domain" description="Alpha-L-arabinofuranosidase B catalytic" evidence="1">
    <location>
        <begin position="111"/>
        <end position="183"/>
    </location>
</feature>
<keyword evidence="4" id="KW-1185">Reference proteome</keyword>
<gene>
    <name evidence="3" type="ORF">SCD90_10975</name>
</gene>
<dbReference type="Pfam" id="PF13472">
    <property type="entry name" value="Lipase_GDSL_2"/>
    <property type="match status" value="1"/>
</dbReference>
<dbReference type="InterPro" id="IPR013830">
    <property type="entry name" value="SGNH_hydro"/>
</dbReference>
<evidence type="ECO:0000259" key="1">
    <source>
        <dbReference type="Pfam" id="PF09206"/>
    </source>
</evidence>
<dbReference type="Proteomes" id="UP001274321">
    <property type="component" value="Unassembled WGS sequence"/>
</dbReference>
<protein>
    <submittedName>
        <fullName evidence="3">Arabinofuranosidase catalytic domain-containing protein</fullName>
    </submittedName>
</protein>
<dbReference type="Gene3D" id="3.40.50.1110">
    <property type="entry name" value="SGNH hydrolase"/>
    <property type="match status" value="1"/>
</dbReference>
<proteinExistence type="predicted"/>
<accession>A0ABU4RR51</accession>
<dbReference type="RefSeq" id="WP_319844718.1">
    <property type="nucleotide sequence ID" value="NZ_JAXAFJ010000006.1"/>
</dbReference>
<dbReference type="Gene3D" id="2.60.120.200">
    <property type="match status" value="1"/>
</dbReference>
<dbReference type="SUPFAM" id="SSF49899">
    <property type="entry name" value="Concanavalin A-like lectins/glucanases"/>
    <property type="match status" value="1"/>
</dbReference>
<organism evidence="3 4">
    <name type="scientific">Terrihabitans rhizophilus</name>
    <dbReference type="NCBI Taxonomy" id="3092662"/>
    <lineage>
        <taxon>Bacteria</taxon>
        <taxon>Pseudomonadati</taxon>
        <taxon>Pseudomonadota</taxon>
        <taxon>Alphaproteobacteria</taxon>
        <taxon>Hyphomicrobiales</taxon>
        <taxon>Terrihabitans</taxon>
    </lineage>
</organism>
<comment type="caution">
    <text evidence="3">The sequence shown here is derived from an EMBL/GenBank/DDBJ whole genome shotgun (WGS) entry which is preliminary data.</text>
</comment>
<dbReference type="Pfam" id="PF09206">
    <property type="entry name" value="ArabFuran-catal"/>
    <property type="match status" value="1"/>
</dbReference>
<dbReference type="InterPro" id="IPR015289">
    <property type="entry name" value="A-L-arabinofuranosidase_B_cat"/>
</dbReference>
<dbReference type="InterPro" id="IPR036514">
    <property type="entry name" value="SGNH_hydro_sf"/>
</dbReference>
<evidence type="ECO:0000313" key="4">
    <source>
        <dbReference type="Proteomes" id="UP001274321"/>
    </source>
</evidence>
<dbReference type="EMBL" id="JAXAFJ010000006">
    <property type="protein sequence ID" value="MDX6806589.1"/>
    <property type="molecule type" value="Genomic_DNA"/>
</dbReference>
<feature type="domain" description="SGNH hydrolase-type esterase" evidence="2">
    <location>
        <begin position="391"/>
        <end position="570"/>
    </location>
</feature>
<name>A0ABU4RR51_9HYPH</name>
<sequence length="588" mass="61155">MSNIDIAAPGEALASLANALGPLMQTAPVAAEGWTSTRALGAALAFIARQPVDRRPPTQTDDASKGYGVGNIWVTQDRQVYRALRVTTGAAAWQRQPSAIALAGDIASGLAAAFGIRKLVSAYSGPGLQVTRTSDNAALDIGFRSDGSLDTPALDKFLLGTVGKVSVWYDQSGNGQHATSGTNLPNATAEDFFGSDRGVLFDHQVTFNAVGGKVKQSLVLPTSLTANSNALSVVSLASFAHVTRNSPIIELSPATGQTAAMCFGNSYQNGVASLAARFGASWKWLAGYRPPMNAVVTGFSSSASNLQFWGEDSSSTSLSPVSGTALAGGLVGGTTLFTDGNGDPDFGYNVQGALLIFSRGITASEYSAVMTSLYAHHRLCPQARDTIVVDGDSITEGAFATDFQSWPRRLMKMSPRPTRVYNVAISGGNFASQTQATQIARWVPQLYKANLPSLTLLFGTGSNDLQANGGTVGYAATMTGTSVPAYLAAVRAAGWQAPILIATILPRSNISGQRETERQAYNTTIRSASFLLANGLAGVSDVAADPTFAAPGASEDAAIYQDGTHLTNLGTSYDAAAQMRALAPRLAG</sequence>
<reference evidence="3 4" key="1">
    <citation type="submission" date="2023-11" db="EMBL/GenBank/DDBJ databases">
        <authorList>
            <person name="Bao R."/>
        </authorList>
    </citation>
    <scope>NUCLEOTIDE SEQUENCE [LARGE SCALE GENOMIC DNA]</scope>
    <source>
        <strain evidence="3 4">PJ23</strain>
    </source>
</reference>
<evidence type="ECO:0000259" key="2">
    <source>
        <dbReference type="Pfam" id="PF13472"/>
    </source>
</evidence>
<dbReference type="SUPFAM" id="SSF52266">
    <property type="entry name" value="SGNH hydrolase"/>
    <property type="match status" value="1"/>
</dbReference>